<evidence type="ECO:0000256" key="4">
    <source>
        <dbReference type="ARBA" id="ARBA00023136"/>
    </source>
</evidence>
<dbReference type="PROSITE" id="PS52015">
    <property type="entry name" value="TONB_CTD"/>
    <property type="match status" value="1"/>
</dbReference>
<dbReference type="SUPFAM" id="SSF74653">
    <property type="entry name" value="TolA/TonB C-terminal domain"/>
    <property type="match status" value="1"/>
</dbReference>
<evidence type="ECO:0000313" key="7">
    <source>
        <dbReference type="EMBL" id="ACX76547.1"/>
    </source>
</evidence>
<dbReference type="Proteomes" id="UP000001497">
    <property type="component" value="Chromosome"/>
</dbReference>
<keyword evidence="3" id="KW-1133">Transmembrane helix</keyword>
<evidence type="ECO:0000256" key="3">
    <source>
        <dbReference type="ARBA" id="ARBA00022989"/>
    </source>
</evidence>
<dbReference type="RefSeq" id="WP_015732467.1">
    <property type="nucleotide sequence ID" value="NC_013410.1"/>
</dbReference>
<gene>
    <name evidence="7" type="ordered locus">Fisuc_2967</name>
</gene>
<keyword evidence="4" id="KW-0472">Membrane</keyword>
<evidence type="ECO:0000256" key="1">
    <source>
        <dbReference type="ARBA" id="ARBA00004167"/>
    </source>
</evidence>
<dbReference type="EMBL" id="CP001792">
    <property type="protein sequence ID" value="ACX76547.1"/>
    <property type="molecule type" value="Genomic_DNA"/>
</dbReference>
<sequence>MKTTKQKQDAFIASLMPDSDKKMVRIASASLIVALMLGFWATTYEQMIDEIMFDTKSDTEIVTKVTMNDPITQKDKKVEKKRPPKNQNVYRKKPGGGGKPKGKGNPKAALERGVLKILTALKNNPSASAFDNAKVTLAKDIDKVITRVNGLKTHGTARLGERRGPVNAGFNDGFASGGTGGISDLFGDMMGGSRGRLATSGLKGNIKTPKPNEIDMGSAGGSRSASDIMKIVRQRTPGLRHIYNKHLKKKPGFQGKVTLKFTIAPGGEIISMAVVGSTTGYAEFDNEVKKAVNGWMFGKVKSGNTTVTIPFTFTE</sequence>
<evidence type="ECO:0000256" key="5">
    <source>
        <dbReference type="SAM" id="MobiDB-lite"/>
    </source>
</evidence>
<feature type="domain" description="TonB C-terminal" evidence="6">
    <location>
        <begin position="229"/>
        <end position="315"/>
    </location>
</feature>
<dbReference type="NCBIfam" id="TIGR01352">
    <property type="entry name" value="tonB_Cterm"/>
    <property type="match status" value="1"/>
</dbReference>
<feature type="compositionally biased region" description="Basic residues" evidence="5">
    <location>
        <begin position="79"/>
        <end position="104"/>
    </location>
</feature>
<keyword evidence="2" id="KW-0812">Transmembrane</keyword>
<evidence type="ECO:0000313" key="8">
    <source>
        <dbReference type="Proteomes" id="UP000001497"/>
    </source>
</evidence>
<dbReference type="Pfam" id="PF03544">
    <property type="entry name" value="TonB_C"/>
    <property type="match status" value="1"/>
</dbReference>
<reference evidence="7" key="1">
    <citation type="submission" date="2009-10" db="EMBL/GenBank/DDBJ databases">
        <title>Complete sequence of Fibrobacter succinogenes subsp. succinogenes S85.</title>
        <authorList>
            <consortium name="US DOE Joint Genome Institute"/>
            <person name="Lucas S."/>
            <person name="Copeland A."/>
            <person name="Lapidus A."/>
            <person name="Glavina del Rio T."/>
            <person name="Tice H."/>
            <person name="Bruce D."/>
            <person name="Goodwin L."/>
            <person name="Pitluck S."/>
            <person name="Chertkov O."/>
            <person name="Detter J.C."/>
            <person name="Han C."/>
            <person name="Tapia R."/>
            <person name="Larimer F."/>
            <person name="Land M."/>
            <person name="Hauser L."/>
            <person name="Kyrpides N."/>
            <person name="Mikhailova N."/>
            <person name="Weimer P.J."/>
            <person name="Stevenson D.M."/>
            <person name="Boyum J."/>
            <person name="Brumm P.I."/>
            <person name="Mead D."/>
        </authorList>
    </citation>
    <scope>NUCLEOTIDE SEQUENCE [LARGE SCALE GENOMIC DNA]</scope>
    <source>
        <strain evidence="7">S85</strain>
    </source>
</reference>
<feature type="region of interest" description="Disordered" evidence="5">
    <location>
        <begin position="73"/>
        <end position="107"/>
    </location>
</feature>
<dbReference type="Gene3D" id="3.30.1150.10">
    <property type="match status" value="1"/>
</dbReference>
<name>A0ABM5LLJ1_FIBSS</name>
<feature type="region of interest" description="Disordered" evidence="5">
    <location>
        <begin position="200"/>
        <end position="222"/>
    </location>
</feature>
<comment type="subcellular location">
    <subcellularLocation>
        <location evidence="1">Membrane</location>
        <topology evidence="1">Single-pass membrane protein</topology>
    </subcellularLocation>
</comment>
<accession>A0ABM5LLJ1</accession>
<evidence type="ECO:0000256" key="2">
    <source>
        <dbReference type="ARBA" id="ARBA00022692"/>
    </source>
</evidence>
<dbReference type="NCBIfam" id="NF033768">
    <property type="entry name" value="myxo_SS_tail"/>
    <property type="match status" value="1"/>
</dbReference>
<dbReference type="InterPro" id="IPR049806">
    <property type="entry name" value="MasK-like_C"/>
</dbReference>
<dbReference type="InterPro" id="IPR037682">
    <property type="entry name" value="TonB_C"/>
</dbReference>
<organism evidence="7 8">
    <name type="scientific">Fibrobacter succinogenes (strain ATCC 19169 / S85)</name>
    <dbReference type="NCBI Taxonomy" id="59374"/>
    <lineage>
        <taxon>Bacteria</taxon>
        <taxon>Pseudomonadati</taxon>
        <taxon>Fibrobacterota</taxon>
        <taxon>Fibrobacteria</taxon>
        <taxon>Fibrobacterales</taxon>
        <taxon>Fibrobacteraceae</taxon>
        <taxon>Fibrobacter</taxon>
    </lineage>
</organism>
<evidence type="ECO:0000259" key="6">
    <source>
        <dbReference type="PROSITE" id="PS52015"/>
    </source>
</evidence>
<proteinExistence type="predicted"/>
<keyword evidence="8" id="KW-1185">Reference proteome</keyword>
<protein>
    <submittedName>
        <fullName evidence="7">TonB family protein</fullName>
    </submittedName>
</protein>
<dbReference type="InterPro" id="IPR006260">
    <property type="entry name" value="TonB/TolA_C"/>
</dbReference>